<proteinExistence type="predicted"/>
<reference evidence="1 2" key="1">
    <citation type="journal article" date="2023" name="Mol. Ecol. Resour.">
        <title>Chromosome-level genome assembly of a triploid poplar Populus alba 'Berolinensis'.</title>
        <authorList>
            <person name="Chen S."/>
            <person name="Yu Y."/>
            <person name="Wang X."/>
            <person name="Wang S."/>
            <person name="Zhang T."/>
            <person name="Zhou Y."/>
            <person name="He R."/>
            <person name="Meng N."/>
            <person name="Wang Y."/>
            <person name="Liu W."/>
            <person name="Liu Z."/>
            <person name="Liu J."/>
            <person name="Guo Q."/>
            <person name="Huang H."/>
            <person name="Sederoff R.R."/>
            <person name="Wang G."/>
            <person name="Qu G."/>
            <person name="Chen S."/>
        </authorList>
    </citation>
    <scope>NUCLEOTIDE SEQUENCE [LARGE SCALE GENOMIC DNA]</scope>
    <source>
        <strain evidence="1">SC-2020</strain>
    </source>
</reference>
<dbReference type="EMBL" id="JAQIZT010000001">
    <property type="protein sequence ID" value="KAJ7012348.1"/>
    <property type="molecule type" value="Genomic_DNA"/>
</dbReference>
<evidence type="ECO:0000313" key="1">
    <source>
        <dbReference type="EMBL" id="KAJ7012348.1"/>
    </source>
</evidence>
<sequence>MAKRGRLIMRELGEYVEISLWESYDRWASLIMNVICDVEAGFSFGTMYGPWNRTLDPISSLTSAPHFNSLFTLVIYWLMDVLSLMDLLFPPLEFYATSHKQLLDISSPDTDAGSTMREFEELNKTFKS</sequence>
<keyword evidence="2" id="KW-1185">Reference proteome</keyword>
<name>A0AAD6RNU0_9ROSI</name>
<accession>A0AAD6RNU0</accession>
<comment type="caution">
    <text evidence="1">The sequence shown here is derived from an EMBL/GenBank/DDBJ whole genome shotgun (WGS) entry which is preliminary data.</text>
</comment>
<protein>
    <submittedName>
        <fullName evidence="1">Uncharacterized protein</fullName>
    </submittedName>
</protein>
<dbReference type="Proteomes" id="UP001164929">
    <property type="component" value="Chromosome 1"/>
</dbReference>
<evidence type="ECO:0000313" key="2">
    <source>
        <dbReference type="Proteomes" id="UP001164929"/>
    </source>
</evidence>
<dbReference type="AlphaFoldDB" id="A0AAD6RNU0"/>
<organism evidence="1 2">
    <name type="scientific">Populus alba x Populus x berolinensis</name>
    <dbReference type="NCBI Taxonomy" id="444605"/>
    <lineage>
        <taxon>Eukaryota</taxon>
        <taxon>Viridiplantae</taxon>
        <taxon>Streptophyta</taxon>
        <taxon>Embryophyta</taxon>
        <taxon>Tracheophyta</taxon>
        <taxon>Spermatophyta</taxon>
        <taxon>Magnoliopsida</taxon>
        <taxon>eudicotyledons</taxon>
        <taxon>Gunneridae</taxon>
        <taxon>Pentapetalae</taxon>
        <taxon>rosids</taxon>
        <taxon>fabids</taxon>
        <taxon>Malpighiales</taxon>
        <taxon>Salicaceae</taxon>
        <taxon>Saliceae</taxon>
        <taxon>Populus</taxon>
    </lineage>
</organism>
<gene>
    <name evidence="1" type="ORF">NC653_002412</name>
</gene>